<dbReference type="EMBL" id="QPKB01000005">
    <property type="protein sequence ID" value="RWR84565.1"/>
    <property type="molecule type" value="Genomic_DNA"/>
</dbReference>
<dbReference type="Gene3D" id="3.10.20.90">
    <property type="entry name" value="Phosphatidylinositol 3-kinase Catalytic Subunit, Chain A, domain 1"/>
    <property type="match status" value="1"/>
</dbReference>
<evidence type="ECO:0000259" key="7">
    <source>
        <dbReference type="PROSITE" id="PS51745"/>
    </source>
</evidence>
<reference evidence="8 9" key="1">
    <citation type="journal article" date="2019" name="Nat. Plants">
        <title>Stout camphor tree genome fills gaps in understanding of flowering plant genome evolution.</title>
        <authorList>
            <person name="Chaw S.M."/>
            <person name="Liu Y.C."/>
            <person name="Wu Y.W."/>
            <person name="Wang H.Y."/>
            <person name="Lin C.I."/>
            <person name="Wu C.S."/>
            <person name="Ke H.M."/>
            <person name="Chang L.Y."/>
            <person name="Hsu C.Y."/>
            <person name="Yang H.T."/>
            <person name="Sudianto E."/>
            <person name="Hsu M.H."/>
            <person name="Wu K.P."/>
            <person name="Wang L.N."/>
            <person name="Leebens-Mack J.H."/>
            <person name="Tsai I.J."/>
        </authorList>
    </citation>
    <scope>NUCLEOTIDE SEQUENCE [LARGE SCALE GENOMIC DNA]</scope>
    <source>
        <strain evidence="9">cv. Chaw 1501</strain>
        <tissue evidence="8">Young leaves</tissue>
    </source>
</reference>
<keyword evidence="4" id="KW-0539">Nucleus</keyword>
<evidence type="ECO:0000256" key="3">
    <source>
        <dbReference type="ARBA" id="ARBA00023163"/>
    </source>
</evidence>
<dbReference type="PANTHER" id="PTHR32002:SF44">
    <property type="entry name" value="PROTEIN NLP4"/>
    <property type="match status" value="1"/>
</dbReference>
<evidence type="ECO:0000256" key="2">
    <source>
        <dbReference type="ARBA" id="ARBA00023125"/>
    </source>
</evidence>
<dbReference type="Pfam" id="PF22922">
    <property type="entry name" value="GAF_NLP"/>
    <property type="match status" value="1"/>
</dbReference>
<dbReference type="Pfam" id="PF00564">
    <property type="entry name" value="PB1"/>
    <property type="match status" value="1"/>
</dbReference>
<comment type="caution">
    <text evidence="8">The sequence shown here is derived from an EMBL/GenBank/DDBJ whole genome shotgun (WGS) entry which is preliminary data.</text>
</comment>
<protein>
    <submittedName>
        <fullName evidence="8">Protein NLP4</fullName>
    </submittedName>
</protein>
<dbReference type="GO" id="GO:0003677">
    <property type="term" value="F:DNA binding"/>
    <property type="evidence" value="ECO:0007669"/>
    <property type="project" value="UniProtKB-KW"/>
</dbReference>
<evidence type="ECO:0000259" key="6">
    <source>
        <dbReference type="PROSITE" id="PS51519"/>
    </source>
</evidence>
<accession>A0A443P1A2</accession>
<keyword evidence="3" id="KW-0804">Transcription</keyword>
<dbReference type="Pfam" id="PF02042">
    <property type="entry name" value="RWP-RK"/>
    <property type="match status" value="1"/>
</dbReference>
<evidence type="ECO:0000256" key="5">
    <source>
        <dbReference type="SAM" id="MobiDB-lite"/>
    </source>
</evidence>
<dbReference type="AlphaFoldDB" id="A0A443P1A2"/>
<feature type="domain" description="PB1" evidence="7">
    <location>
        <begin position="859"/>
        <end position="942"/>
    </location>
</feature>
<dbReference type="CDD" id="cd06407">
    <property type="entry name" value="PB1_NLP"/>
    <property type="match status" value="1"/>
</dbReference>
<evidence type="ECO:0000256" key="1">
    <source>
        <dbReference type="ARBA" id="ARBA00023015"/>
    </source>
</evidence>
<evidence type="ECO:0000256" key="4">
    <source>
        <dbReference type="ARBA" id="ARBA00023242"/>
    </source>
</evidence>
<dbReference type="InterPro" id="IPR034891">
    <property type="entry name" value="PB1_NLP"/>
</dbReference>
<evidence type="ECO:0000313" key="8">
    <source>
        <dbReference type="EMBL" id="RWR84565.1"/>
    </source>
</evidence>
<dbReference type="InterPro" id="IPR000270">
    <property type="entry name" value="PB1_dom"/>
</dbReference>
<dbReference type="InterPro" id="IPR055081">
    <property type="entry name" value="NLP1-9_GAF"/>
</dbReference>
<dbReference type="InterPro" id="IPR053793">
    <property type="entry name" value="PB1-like"/>
</dbReference>
<dbReference type="Proteomes" id="UP000283530">
    <property type="component" value="Unassembled WGS sequence"/>
</dbReference>
<organism evidence="8 9">
    <name type="scientific">Cinnamomum micranthum f. kanehirae</name>
    <dbReference type="NCBI Taxonomy" id="337451"/>
    <lineage>
        <taxon>Eukaryota</taxon>
        <taxon>Viridiplantae</taxon>
        <taxon>Streptophyta</taxon>
        <taxon>Embryophyta</taxon>
        <taxon>Tracheophyta</taxon>
        <taxon>Spermatophyta</taxon>
        <taxon>Magnoliopsida</taxon>
        <taxon>Magnoliidae</taxon>
        <taxon>Laurales</taxon>
        <taxon>Lauraceae</taxon>
        <taxon>Cinnamomum</taxon>
    </lineage>
</organism>
<dbReference type="GO" id="GO:0003700">
    <property type="term" value="F:DNA-binding transcription factor activity"/>
    <property type="evidence" value="ECO:0007669"/>
    <property type="project" value="InterPro"/>
</dbReference>
<dbReference type="PROSITE" id="PS51519">
    <property type="entry name" value="RWP_RK"/>
    <property type="match status" value="1"/>
</dbReference>
<feature type="compositionally biased region" description="Low complexity" evidence="5">
    <location>
        <begin position="761"/>
        <end position="773"/>
    </location>
</feature>
<keyword evidence="9" id="KW-1185">Reference proteome</keyword>
<keyword evidence="2" id="KW-0238">DNA-binding</keyword>
<dbReference type="SMART" id="SM00666">
    <property type="entry name" value="PB1"/>
    <property type="match status" value="1"/>
</dbReference>
<feature type="compositionally biased region" description="Polar residues" evidence="5">
    <location>
        <begin position="728"/>
        <end position="754"/>
    </location>
</feature>
<dbReference type="OrthoDB" id="6270329at2759"/>
<dbReference type="PANTHER" id="PTHR32002">
    <property type="entry name" value="PROTEIN NLP8"/>
    <property type="match status" value="1"/>
</dbReference>
<feature type="domain" description="RWP-RK" evidence="6">
    <location>
        <begin position="626"/>
        <end position="710"/>
    </location>
</feature>
<name>A0A443P1A2_9MAGN</name>
<dbReference type="InterPro" id="IPR045012">
    <property type="entry name" value="NLP"/>
</dbReference>
<gene>
    <name evidence="8" type="ORF">CKAN_01338300</name>
</gene>
<dbReference type="STRING" id="337451.A0A443P1A2"/>
<dbReference type="PROSITE" id="PS51745">
    <property type="entry name" value="PB1"/>
    <property type="match status" value="1"/>
</dbReference>
<dbReference type="InterPro" id="IPR003035">
    <property type="entry name" value="RWP-RK_dom"/>
</dbReference>
<sequence>MMGDSISQGGAMLGMGSMTDFPLEFDLMNDFLLGGCGLDASNGYDLFQRGNPTSVLDSSCSSLAEINNCNSTQNLPQTIELDDQERSVLLDNQPSVEAQTQSLIRSKLLGRNSFKTAENSGQLESYPASGVWNFNEYGKIMSPSIELIQRCRSEPREDPCPASSVKERFAHAVKYIKEFTEEIDVLVQTWVPIKKGGRCFLTTFDQPFSLDPSCQRLVNYRTISLNYHFSAEVDSNEAVGLPGRVFLGRLPEWTPDVRYFRSDEYARVDHAQQNDVRSTVALPVFEQGNPVCLGVVEVVRTTQKINYSLELESISSVLQAVNLRSSDFASVPHLMVSNHNSYQVALLEIVEVLRAVCETHRLPLAQTWVPCIWQGKKGSRHSNENYTNCVSTADIACYVTDPCIWGFHEACSEHHLLRGQGVAGKAFTTNQPCFSPDITAFRRSEYPLSHYARIFGLRAAVAIRLRCIYTGNADYVLEFFLPIHCQDNEEQKLMLNSLSMIVQQVSQSLRVVRDRELEIELVRSGGVIRSFAGDDERPNQEKIPTEGTKHNSVTAQMKGKASGLQPTIPLECQKEIKEFSARTHWDCPEGSTRTSEIFPELNQHHRDSIKSSVSCGGSSFIEQSVSNVVKVCKKRSTKIEKKISLQVLQQHFSRSLNDAAKSIGVCPTTLKRICRQYGIPRWPSRTIRKVGHSLERLKVVIDSVQGVERAFQLSSLYPDLPHACSSGFTSPRMSKTSTLSQPKKITGPPTSSNLHPEGVFSIKSTPSKSPSSSCSNSSSSGLCYSTREQQCHASQLVVSEDTSMAEIEGGVIKQAYCEAKLYASTKDEQKSTACSLTQISDSEDPSLERISHFPRDRSSLKVKVMYGDDKIRLNMKPSWGFQDLQQEVAKRFNIDDAHRFVLKYLDDESEWVLLTCDDDLHECKDIYKSLCGHVIKLSVHHVAQSRTENSLGSSELS</sequence>
<proteinExistence type="predicted"/>
<feature type="region of interest" description="Disordered" evidence="5">
    <location>
        <begin position="728"/>
        <end position="773"/>
    </location>
</feature>
<dbReference type="SUPFAM" id="SSF54277">
    <property type="entry name" value="CAD &amp; PB1 domains"/>
    <property type="match status" value="1"/>
</dbReference>
<evidence type="ECO:0000313" key="9">
    <source>
        <dbReference type="Proteomes" id="UP000283530"/>
    </source>
</evidence>
<keyword evidence="1" id="KW-0805">Transcription regulation</keyword>